<keyword evidence="1" id="KW-1133">Transmembrane helix</keyword>
<name>A0A392V4Q1_9FABA</name>
<dbReference type="EMBL" id="LXQA011041973">
    <property type="protein sequence ID" value="MCI82383.1"/>
    <property type="molecule type" value="Genomic_DNA"/>
</dbReference>
<dbReference type="Proteomes" id="UP000265520">
    <property type="component" value="Unassembled WGS sequence"/>
</dbReference>
<organism evidence="2 3">
    <name type="scientific">Trifolium medium</name>
    <dbReference type="NCBI Taxonomy" id="97028"/>
    <lineage>
        <taxon>Eukaryota</taxon>
        <taxon>Viridiplantae</taxon>
        <taxon>Streptophyta</taxon>
        <taxon>Embryophyta</taxon>
        <taxon>Tracheophyta</taxon>
        <taxon>Spermatophyta</taxon>
        <taxon>Magnoliopsida</taxon>
        <taxon>eudicotyledons</taxon>
        <taxon>Gunneridae</taxon>
        <taxon>Pentapetalae</taxon>
        <taxon>rosids</taxon>
        <taxon>fabids</taxon>
        <taxon>Fabales</taxon>
        <taxon>Fabaceae</taxon>
        <taxon>Papilionoideae</taxon>
        <taxon>50 kb inversion clade</taxon>
        <taxon>NPAAA clade</taxon>
        <taxon>Hologalegina</taxon>
        <taxon>IRL clade</taxon>
        <taxon>Trifolieae</taxon>
        <taxon>Trifolium</taxon>
    </lineage>
</organism>
<comment type="caution">
    <text evidence="2">The sequence shown here is derived from an EMBL/GenBank/DDBJ whole genome shotgun (WGS) entry which is preliminary data.</text>
</comment>
<feature type="non-terminal residue" evidence="2">
    <location>
        <position position="1"/>
    </location>
</feature>
<proteinExistence type="predicted"/>
<protein>
    <submittedName>
        <fullName evidence="2">Uncharacterized protein</fullName>
    </submittedName>
</protein>
<reference evidence="2 3" key="1">
    <citation type="journal article" date="2018" name="Front. Plant Sci.">
        <title>Red Clover (Trifolium pratense) and Zigzag Clover (T. medium) - A Picture of Genomic Similarities and Differences.</title>
        <authorList>
            <person name="Dluhosova J."/>
            <person name="Istvanek J."/>
            <person name="Nedelnik J."/>
            <person name="Repkova J."/>
        </authorList>
    </citation>
    <scope>NUCLEOTIDE SEQUENCE [LARGE SCALE GENOMIC DNA]</scope>
    <source>
        <strain evidence="3">cv. 10/8</strain>
        <tissue evidence="2">Leaf</tissue>
    </source>
</reference>
<sequence length="63" mass="7054">AWVCWRNAPLRACLGWEHLVVAQGALASAHCAVGMHILLILFFAAAARKEKEEFKGFLIQYQV</sequence>
<keyword evidence="1" id="KW-0812">Transmembrane</keyword>
<dbReference type="AlphaFoldDB" id="A0A392V4Q1"/>
<evidence type="ECO:0000256" key="1">
    <source>
        <dbReference type="SAM" id="Phobius"/>
    </source>
</evidence>
<feature type="transmembrane region" description="Helical" evidence="1">
    <location>
        <begin position="20"/>
        <end position="45"/>
    </location>
</feature>
<keyword evidence="1" id="KW-0472">Membrane</keyword>
<keyword evidence="3" id="KW-1185">Reference proteome</keyword>
<evidence type="ECO:0000313" key="2">
    <source>
        <dbReference type="EMBL" id="MCI82383.1"/>
    </source>
</evidence>
<evidence type="ECO:0000313" key="3">
    <source>
        <dbReference type="Proteomes" id="UP000265520"/>
    </source>
</evidence>
<accession>A0A392V4Q1</accession>